<feature type="compositionally biased region" description="Basic and acidic residues" evidence="1">
    <location>
        <begin position="296"/>
        <end position="306"/>
    </location>
</feature>
<feature type="region of interest" description="Disordered" evidence="1">
    <location>
        <begin position="290"/>
        <end position="319"/>
    </location>
</feature>
<name>A0AAD3GZM5_9STRA</name>
<sequence length="436" mass="49800">MKSESNHNAKEVEVDGLPSLRQGTPPILVESDISTGTDSLRSISDDLVMCKIQPTTSNEVFDPRAKEEEEEFERANSARKKKVSFHDTKKNACHQRVVSFDKVEIHYHDIILGDNPDCVEGPPISIDWGYFDKVTLSIDRFEHTRRGKRRKGEKNLFISSLQRLKLLKGTGKYKSSEIYDRMDEVQSIRKERQNSCRGLVWKRWMKLLHKKQTKQKELQDCLEDSEERDSPGRDAINENRIEVLGVPSPRPIPQLVGSDVSADTPQTISTGCSHEITSFPDSCLVPYVAGSEQTSEGDKTEARKVSFSDSSKTPSGHRKTVSFDKVEIHFHELILGDHPDCIDGPPIGIGNAFGEKHVSVDHFEHTRRGKRRKGEKNLFISSLQRLKLLKGTGKYKSSEIYDRMDEVQNIRKERQNSCRGLVWKNRMRNLFQPKVK</sequence>
<feature type="region of interest" description="Disordered" evidence="1">
    <location>
        <begin position="1"/>
        <end position="33"/>
    </location>
</feature>
<evidence type="ECO:0000313" key="3">
    <source>
        <dbReference type="Proteomes" id="UP001054902"/>
    </source>
</evidence>
<dbReference type="AlphaFoldDB" id="A0AAD3GZM5"/>
<protein>
    <submittedName>
        <fullName evidence="2">Uncharacterized protein</fullName>
    </submittedName>
</protein>
<comment type="caution">
    <text evidence="2">The sequence shown here is derived from an EMBL/GenBank/DDBJ whole genome shotgun (WGS) entry which is preliminary data.</text>
</comment>
<reference evidence="2 3" key="1">
    <citation type="journal article" date="2021" name="Sci. Rep.">
        <title>The genome of the diatom Chaetoceros tenuissimus carries an ancient integrated fragment of an extant virus.</title>
        <authorList>
            <person name="Hongo Y."/>
            <person name="Kimura K."/>
            <person name="Takaki Y."/>
            <person name="Yoshida Y."/>
            <person name="Baba S."/>
            <person name="Kobayashi G."/>
            <person name="Nagasaki K."/>
            <person name="Hano T."/>
            <person name="Tomaru Y."/>
        </authorList>
    </citation>
    <scope>NUCLEOTIDE SEQUENCE [LARGE SCALE GENOMIC DNA]</scope>
    <source>
        <strain evidence="2 3">NIES-3715</strain>
    </source>
</reference>
<evidence type="ECO:0000313" key="2">
    <source>
        <dbReference type="EMBL" id="GFH45197.1"/>
    </source>
</evidence>
<feature type="region of interest" description="Disordered" evidence="1">
    <location>
        <begin position="219"/>
        <end position="240"/>
    </location>
</feature>
<gene>
    <name evidence="2" type="ORF">CTEN210_01671</name>
</gene>
<organism evidence="2 3">
    <name type="scientific">Chaetoceros tenuissimus</name>
    <dbReference type="NCBI Taxonomy" id="426638"/>
    <lineage>
        <taxon>Eukaryota</taxon>
        <taxon>Sar</taxon>
        <taxon>Stramenopiles</taxon>
        <taxon>Ochrophyta</taxon>
        <taxon>Bacillariophyta</taxon>
        <taxon>Coscinodiscophyceae</taxon>
        <taxon>Chaetocerotophycidae</taxon>
        <taxon>Chaetocerotales</taxon>
        <taxon>Chaetocerotaceae</taxon>
        <taxon>Chaetoceros</taxon>
    </lineage>
</organism>
<proteinExistence type="predicted"/>
<dbReference type="EMBL" id="BLLK01000020">
    <property type="protein sequence ID" value="GFH45197.1"/>
    <property type="molecule type" value="Genomic_DNA"/>
</dbReference>
<accession>A0AAD3GZM5</accession>
<feature type="compositionally biased region" description="Basic and acidic residues" evidence="1">
    <location>
        <begin position="1"/>
        <end position="13"/>
    </location>
</feature>
<keyword evidence="3" id="KW-1185">Reference proteome</keyword>
<feature type="compositionally biased region" description="Basic and acidic residues" evidence="1">
    <location>
        <begin position="228"/>
        <end position="240"/>
    </location>
</feature>
<dbReference type="Proteomes" id="UP001054902">
    <property type="component" value="Unassembled WGS sequence"/>
</dbReference>
<evidence type="ECO:0000256" key="1">
    <source>
        <dbReference type="SAM" id="MobiDB-lite"/>
    </source>
</evidence>